<evidence type="ECO:0000256" key="9">
    <source>
        <dbReference type="RuleBase" id="RU365082"/>
    </source>
</evidence>
<comment type="subunit">
    <text evidence="9">Component of the Mediator complex.</text>
</comment>
<evidence type="ECO:0000259" key="11">
    <source>
        <dbReference type="Pfam" id="PF08638"/>
    </source>
</evidence>
<gene>
    <name evidence="12" type="primary">RGR1</name>
    <name evidence="12" type="ORF">QQX98_001736</name>
</gene>
<evidence type="ECO:0000256" key="8">
    <source>
        <dbReference type="ARBA" id="ARBA00032007"/>
    </source>
</evidence>
<keyword evidence="6 9" id="KW-0804">Transcription</keyword>
<keyword evidence="5 9" id="KW-0010">Activator</keyword>
<name>A0ABR1HLY1_9HYPO</name>
<evidence type="ECO:0000256" key="2">
    <source>
        <dbReference type="ARBA" id="ARBA00007813"/>
    </source>
</evidence>
<dbReference type="Pfam" id="PF08638">
    <property type="entry name" value="Med14"/>
    <property type="match status" value="1"/>
</dbReference>
<dbReference type="InterPro" id="IPR055122">
    <property type="entry name" value="Med14_N"/>
</dbReference>
<evidence type="ECO:0000313" key="13">
    <source>
        <dbReference type="Proteomes" id="UP001498476"/>
    </source>
</evidence>
<comment type="similarity">
    <text evidence="2 9">Belongs to the Mediator complex subunit 14 family.</text>
</comment>
<feature type="domain" description="Mediator complex subunit MED14 N-terminal" evidence="11">
    <location>
        <begin position="90"/>
        <end position="302"/>
    </location>
</feature>
<dbReference type="PANTHER" id="PTHR12809">
    <property type="entry name" value="MEDIATOR COMPLEX SUBUNIT"/>
    <property type="match status" value="1"/>
</dbReference>
<comment type="subcellular location">
    <subcellularLocation>
        <location evidence="1 9">Nucleus</location>
    </subcellularLocation>
</comment>
<dbReference type="Proteomes" id="UP001498476">
    <property type="component" value="Unassembled WGS sequence"/>
</dbReference>
<evidence type="ECO:0000256" key="6">
    <source>
        <dbReference type="ARBA" id="ARBA00023163"/>
    </source>
</evidence>
<evidence type="ECO:0000256" key="4">
    <source>
        <dbReference type="ARBA" id="ARBA00023015"/>
    </source>
</evidence>
<evidence type="ECO:0000256" key="10">
    <source>
        <dbReference type="SAM" id="MobiDB-lite"/>
    </source>
</evidence>
<evidence type="ECO:0000313" key="12">
    <source>
        <dbReference type="EMBL" id="KAK7422213.1"/>
    </source>
</evidence>
<sequence length="1089" mass="121477">MENGGQNGALTNHDRDSKLNGVNGAGAEGHQNAVEKGKAALGGDSGSVVNGNGPETNGPRQQPPSAHESTEISTRMNDLPDEIIHITQGFIPISLLLTRLAQTTHNSLQDKIADLVKMPIPANALNGNSLLPANVPDDSSNENLRKKSSILNFTQDMHAKWVKALVITEWSRKSEMVSKLIDLKFHVDQQRILFDAALDNIVNVKRDLTFARMPSPDLKTALQVLSTGKAHWMPDLQYIEPPPLTSDEQIKWMNDLNTLLSLRLNLEDFDKIPYHFRNYEIDSGRVTFKVPGEFEVDLTIADEDFEKQFWFIDFRFIFTPSAAALPESLKNYLEAYVNDVLSKDGLAGCYQFLHEFVLTHKLNELKRQAIQLSKNAWTGTLMVEPLNRALAIQYWTSRTPPNTPKSWVLIAVNSGRKPTGHPNPKASSCLTAKWYRDNKEVKDVDIPLDVEKLSAETLLRTVVGRHIDYILSSIHNKLQVAPRFRNREAGMVLRVSQTDPGASSLTMHVGYSDSASLLMEPTAGLFAVKPHSKFTFQYEQQLNNGKNPEEDGVSCLENVRCGFMEDELNRRGSTMGWSSKKCPLNNEELRSVVKTREWTRTIWLQRDGWEPNWFVMVLLSLGGDEWWLLEVNRNVPNHAPGFQARLPLNKGHPDLSDGFWNNLTLFATGMIAQSVDMRELHRNHIKSRPNGNRNWALPQQVRLPSIEIALSGIFPAMVLDSVEKDTPKDSNEQTNIVGDNAELASIVRPPTAVEVTPSAQQPWANDIVTIKFKEVQPPRKTPTSDGRAVSDSPLTCVSDAIIRVRKPGKFAALKGMVDRDVSYNPQKGEFCLRIHHGIGQPLLSTLKSRVKAVDRFVNFLESMDKAKGTIQSESVTLRQVVFSYTEPVQDLDDGATASPQRWKVVLDLSKDKIDVRLEKGNPHLRVVDLMQSLVNSEGGIEALMVWLPISLPALGAIERMETAWAGIQAQLRGQVEFSMKTIDWMSVQYTLANRPLTLEVRMKVRRGEPWWHVWRSDSGTGSPPDDEFAAALKPIWEGKGEDWHGLTSSAAAKPNGGIVNLLAAVDDSIRPLTGVSAGQDDGSQVVVID</sequence>
<keyword evidence="4 9" id="KW-0805">Transcription regulation</keyword>
<dbReference type="Pfam" id="PF26204">
    <property type="entry name" value="Med14_fung"/>
    <property type="match status" value="1"/>
</dbReference>
<keyword evidence="13" id="KW-1185">Reference proteome</keyword>
<evidence type="ECO:0000256" key="7">
    <source>
        <dbReference type="ARBA" id="ARBA00023242"/>
    </source>
</evidence>
<accession>A0ABR1HLY1</accession>
<comment type="function">
    <text evidence="9">Component of the Mediator complex, a coactivator involved in the regulated transcription of nearly all RNA polymerase II-dependent genes. Mediator functions as a bridge to convey information from gene-specific regulatory proteins to the basal RNA polymerase II transcription machinery. Mediator is recruited to promoters by direct interactions with regulatory proteins and serves as a scaffold for the assembly of a functional preinitiation complex with RNA polymerase II and the general transcription factors.</text>
</comment>
<reference evidence="12 13" key="1">
    <citation type="journal article" date="2025" name="Microbiol. Resour. Announc.">
        <title>Draft genome sequences for Neonectria magnoliae and Neonectria punicea, canker pathogens of Liriodendron tulipifera and Acer saccharum in West Virginia.</title>
        <authorList>
            <person name="Petronek H.M."/>
            <person name="Kasson M.T."/>
            <person name="Metheny A.M."/>
            <person name="Stauder C.M."/>
            <person name="Lovett B."/>
            <person name="Lynch S.C."/>
            <person name="Garnas J.R."/>
            <person name="Kasson L.R."/>
            <person name="Stajich J.E."/>
        </authorList>
    </citation>
    <scope>NUCLEOTIDE SEQUENCE [LARGE SCALE GENOMIC DNA]</scope>
    <source>
        <strain evidence="12 13">NRRL 64653</strain>
    </source>
</reference>
<protein>
    <recommendedName>
        <fullName evidence="3 9">Mediator of RNA polymerase II transcription subunit 14</fullName>
    </recommendedName>
    <alternativeName>
        <fullName evidence="8 9">Mediator complex subunit 14</fullName>
    </alternativeName>
</protein>
<comment type="caution">
    <text evidence="12">The sequence shown here is derived from an EMBL/GenBank/DDBJ whole genome shotgun (WGS) entry which is preliminary data.</text>
</comment>
<evidence type="ECO:0000256" key="1">
    <source>
        <dbReference type="ARBA" id="ARBA00004123"/>
    </source>
</evidence>
<dbReference type="EMBL" id="JAZAVJ010000017">
    <property type="protein sequence ID" value="KAK7422213.1"/>
    <property type="molecule type" value="Genomic_DNA"/>
</dbReference>
<keyword evidence="7 9" id="KW-0539">Nucleus</keyword>
<feature type="compositionally biased region" description="Polar residues" evidence="10">
    <location>
        <begin position="54"/>
        <end position="64"/>
    </location>
</feature>
<feature type="region of interest" description="Disordered" evidence="10">
    <location>
        <begin position="1"/>
        <end position="72"/>
    </location>
</feature>
<dbReference type="InterPro" id="IPR013947">
    <property type="entry name" value="Mediator_Med14"/>
</dbReference>
<evidence type="ECO:0000256" key="3">
    <source>
        <dbReference type="ARBA" id="ARBA00019619"/>
    </source>
</evidence>
<evidence type="ECO:0000256" key="5">
    <source>
        <dbReference type="ARBA" id="ARBA00023159"/>
    </source>
</evidence>
<proteinExistence type="inferred from homology"/>
<dbReference type="PANTHER" id="PTHR12809:SF2">
    <property type="entry name" value="MEDIATOR OF RNA POLYMERASE II TRANSCRIPTION SUBUNIT 14"/>
    <property type="match status" value="1"/>
</dbReference>
<organism evidence="12 13">
    <name type="scientific">Neonectria punicea</name>
    <dbReference type="NCBI Taxonomy" id="979145"/>
    <lineage>
        <taxon>Eukaryota</taxon>
        <taxon>Fungi</taxon>
        <taxon>Dikarya</taxon>
        <taxon>Ascomycota</taxon>
        <taxon>Pezizomycotina</taxon>
        <taxon>Sordariomycetes</taxon>
        <taxon>Hypocreomycetidae</taxon>
        <taxon>Hypocreales</taxon>
        <taxon>Nectriaceae</taxon>
        <taxon>Neonectria</taxon>
    </lineage>
</organism>